<reference evidence="2" key="1">
    <citation type="submission" date="2023-03" db="EMBL/GenBank/DDBJ databases">
        <authorList>
            <person name="Steffen K."/>
            <person name="Cardenas P."/>
        </authorList>
    </citation>
    <scope>NUCLEOTIDE SEQUENCE</scope>
</reference>
<evidence type="ECO:0000313" key="3">
    <source>
        <dbReference type="Proteomes" id="UP001174909"/>
    </source>
</evidence>
<comment type="caution">
    <text evidence="2">The sequence shown here is derived from an EMBL/GenBank/DDBJ whole genome shotgun (WGS) entry which is preliminary data.</text>
</comment>
<evidence type="ECO:0000313" key="2">
    <source>
        <dbReference type="EMBL" id="CAI7994577.1"/>
    </source>
</evidence>
<proteinExistence type="predicted"/>
<sequence>VEEFHSKGNVSDHRVELTVNPPKLEPFTRDHHASWVIDSGNSSPTLDNDITLPSLEEHTPLPALTKNKVSQKHKSRRPTRTGVKGEQDESTIM</sequence>
<name>A0AA35QWB7_GEOBA</name>
<accession>A0AA35QWB7</accession>
<feature type="non-terminal residue" evidence="2">
    <location>
        <position position="93"/>
    </location>
</feature>
<organism evidence="2 3">
    <name type="scientific">Geodia barretti</name>
    <name type="common">Barrett's horny sponge</name>
    <dbReference type="NCBI Taxonomy" id="519541"/>
    <lineage>
        <taxon>Eukaryota</taxon>
        <taxon>Metazoa</taxon>
        <taxon>Porifera</taxon>
        <taxon>Demospongiae</taxon>
        <taxon>Heteroscleromorpha</taxon>
        <taxon>Tetractinellida</taxon>
        <taxon>Astrophorina</taxon>
        <taxon>Geodiidae</taxon>
        <taxon>Geodia</taxon>
    </lineage>
</organism>
<keyword evidence="3" id="KW-1185">Reference proteome</keyword>
<feature type="compositionally biased region" description="Basic residues" evidence="1">
    <location>
        <begin position="69"/>
        <end position="79"/>
    </location>
</feature>
<evidence type="ECO:0000256" key="1">
    <source>
        <dbReference type="SAM" id="MobiDB-lite"/>
    </source>
</evidence>
<protein>
    <submittedName>
        <fullName evidence="2">Uncharacterized protein</fullName>
    </submittedName>
</protein>
<dbReference type="EMBL" id="CASHTH010000219">
    <property type="protein sequence ID" value="CAI7994577.1"/>
    <property type="molecule type" value="Genomic_DNA"/>
</dbReference>
<gene>
    <name evidence="2" type="ORF">GBAR_LOCUS1504</name>
</gene>
<dbReference type="AlphaFoldDB" id="A0AA35QWB7"/>
<feature type="compositionally biased region" description="Polar residues" evidence="1">
    <location>
        <begin position="39"/>
        <end position="48"/>
    </location>
</feature>
<dbReference type="Proteomes" id="UP001174909">
    <property type="component" value="Unassembled WGS sequence"/>
</dbReference>
<feature type="region of interest" description="Disordered" evidence="1">
    <location>
        <begin position="35"/>
        <end position="93"/>
    </location>
</feature>